<name>A0A0X8HR87_9SACH</name>
<keyword evidence="2 7" id="KW-0813">Transport</keyword>
<dbReference type="PANTHER" id="PTHR13128">
    <property type="entry name" value="VACUOLAR PROTEIN-SORTING-ASSOCIATED PROTEIN 36"/>
    <property type="match status" value="1"/>
</dbReference>
<dbReference type="Gene3D" id="2.30.29.30">
    <property type="entry name" value="Pleckstrin-homology domain (PH domain)/Phosphotyrosine-binding domain (PTB)"/>
    <property type="match status" value="1"/>
</dbReference>
<comment type="function">
    <text evidence="7">Component of the ESCRT-II complex (endosomal sorting complex required for transport II), which is required for multivesicular body (MVB) formation and sorting of endosomal cargo proteins into MVBs.</text>
</comment>
<evidence type="ECO:0000256" key="2">
    <source>
        <dbReference type="ARBA" id="ARBA00022448"/>
    </source>
</evidence>
<evidence type="ECO:0000256" key="5">
    <source>
        <dbReference type="ARBA" id="ARBA00022833"/>
    </source>
</evidence>
<evidence type="ECO:0000313" key="10">
    <source>
        <dbReference type="Proteomes" id="UP000243052"/>
    </source>
</evidence>
<dbReference type="InterPro" id="IPR037855">
    <property type="entry name" value="Vps36"/>
</dbReference>
<evidence type="ECO:0000256" key="3">
    <source>
        <dbReference type="ARBA" id="ARBA00022723"/>
    </source>
</evidence>
<keyword evidence="6 7" id="KW-0653">Protein transport</keyword>
<dbReference type="AlphaFoldDB" id="A0A0X8HR87"/>
<dbReference type="GeneID" id="28723183"/>
<organism evidence="9 10">
    <name type="scientific">Eremothecium sinecaudum</name>
    <dbReference type="NCBI Taxonomy" id="45286"/>
    <lineage>
        <taxon>Eukaryota</taxon>
        <taxon>Fungi</taxon>
        <taxon>Dikarya</taxon>
        <taxon>Ascomycota</taxon>
        <taxon>Saccharomycotina</taxon>
        <taxon>Saccharomycetes</taxon>
        <taxon>Saccharomycetales</taxon>
        <taxon>Saccharomycetaceae</taxon>
        <taxon>Eremothecium</taxon>
    </lineage>
</organism>
<keyword evidence="3" id="KW-0479">Metal-binding</keyword>
<dbReference type="SMART" id="SM00547">
    <property type="entry name" value="ZnF_RBZ"/>
    <property type="match status" value="2"/>
</dbReference>
<dbReference type="InterPro" id="IPR031558">
    <property type="entry name" value="Vps36-NZF-N"/>
</dbReference>
<dbReference type="GO" id="GO:0043130">
    <property type="term" value="F:ubiquitin binding"/>
    <property type="evidence" value="ECO:0007669"/>
    <property type="project" value="UniProtKB-UniRule"/>
</dbReference>
<dbReference type="GO" id="GO:0043328">
    <property type="term" value="P:protein transport to vacuole involved in ubiquitin-dependent protein catabolic process via the multivesicular body sorting pathway"/>
    <property type="evidence" value="ECO:0007669"/>
    <property type="project" value="UniProtKB-UniRule"/>
</dbReference>
<proteinExistence type="inferred from homology"/>
<dbReference type="OrthoDB" id="271448at2759"/>
<evidence type="ECO:0000256" key="7">
    <source>
        <dbReference type="RuleBase" id="RU367095"/>
    </source>
</evidence>
<evidence type="ECO:0000256" key="1">
    <source>
        <dbReference type="ARBA" id="ARBA00009697"/>
    </source>
</evidence>
<comment type="subcellular location">
    <subcellularLocation>
        <location evidence="7">Cytoplasm</location>
    </subcellularLocation>
    <subcellularLocation>
        <location evidence="7">Endosome</location>
    </subcellularLocation>
</comment>
<dbReference type="EMBL" id="CP014243">
    <property type="protein sequence ID" value="AMD19955.1"/>
    <property type="molecule type" value="Genomic_DNA"/>
</dbReference>
<dbReference type="SUPFAM" id="SSF90209">
    <property type="entry name" value="Ran binding protein zinc finger-like"/>
    <property type="match status" value="2"/>
</dbReference>
<evidence type="ECO:0000256" key="4">
    <source>
        <dbReference type="ARBA" id="ARBA00022771"/>
    </source>
</evidence>
<reference evidence="9 10" key="1">
    <citation type="submission" date="2016-01" db="EMBL/GenBank/DDBJ databases">
        <title>Genome sequence of the yeast Holleya sinecauda.</title>
        <authorList>
            <person name="Dietrich F.S."/>
        </authorList>
    </citation>
    <scope>NUCLEOTIDE SEQUENCE [LARGE SCALE GENOMIC DNA]</scope>
    <source>
        <strain evidence="9 10">ATCC 58844</strain>
    </source>
</reference>
<dbReference type="Gene3D" id="2.30.30.380">
    <property type="entry name" value="Zn-finger domain of Sec23/24"/>
    <property type="match status" value="1"/>
</dbReference>
<evidence type="ECO:0000313" key="9">
    <source>
        <dbReference type="EMBL" id="AMD19955.1"/>
    </source>
</evidence>
<accession>A0A0X8HR87</accession>
<dbReference type="Pfam" id="PF16988">
    <property type="entry name" value="Vps36-NZF-N"/>
    <property type="match status" value="1"/>
</dbReference>
<evidence type="ECO:0000259" key="8">
    <source>
        <dbReference type="PROSITE" id="PS51495"/>
    </source>
</evidence>
<gene>
    <name evidence="9" type="ORF">AW171_hschr31820</name>
</gene>
<dbReference type="InterPro" id="IPR036388">
    <property type="entry name" value="WH-like_DNA-bd_sf"/>
</dbReference>
<dbReference type="GO" id="GO:0000814">
    <property type="term" value="C:ESCRT II complex"/>
    <property type="evidence" value="ECO:0007669"/>
    <property type="project" value="UniProtKB-UniRule"/>
</dbReference>
<dbReference type="InterPro" id="IPR036390">
    <property type="entry name" value="WH_DNA-bd_sf"/>
</dbReference>
<dbReference type="Pfam" id="PF11605">
    <property type="entry name" value="Vps36_ESCRT-II"/>
    <property type="match status" value="1"/>
</dbReference>
<keyword evidence="7" id="KW-0967">Endosome</keyword>
<keyword evidence="7" id="KW-0963">Cytoplasm</keyword>
<dbReference type="PANTHER" id="PTHR13128:SF12">
    <property type="entry name" value="VACUOLAR PROTEIN-SORTING-ASSOCIATED PROTEIN 36"/>
    <property type="match status" value="1"/>
</dbReference>
<dbReference type="SUPFAM" id="SSF50729">
    <property type="entry name" value="PH domain-like"/>
    <property type="match status" value="1"/>
</dbReference>
<dbReference type="PROSITE" id="PS51495">
    <property type="entry name" value="GLUE"/>
    <property type="match status" value="1"/>
</dbReference>
<dbReference type="GO" id="GO:0031902">
    <property type="term" value="C:late endosome membrane"/>
    <property type="evidence" value="ECO:0007669"/>
    <property type="project" value="UniProtKB-UniRule"/>
</dbReference>
<sequence>MIYLNYWNYPEITASGQPVLRENEKDIYVEQNVGLYHGKSKILNKQTGRCYLTSQRLIYIDDLINSGESLYLELDDIKDLQYSSKFLKRSARIIIFLKRYSGSDYRKNRSGVNPHSSVQKSTWTCPICMVTNESSGELKDRIPPCLNCGVSPDYSMVANTVVTTVSETANIQGGQAVNTCSACTFINHPQLGNCEICGTRLATAKQAWNNNAAGYRDTRIKIQLESSSGLKEGDAPFVQISFHKSDGQIFFQALSKVLESLEDSQLKHLYNQNLVSVNGVALNSELILNENKTNQIGIASLERSKEQQILKNDILLNNALTDLNNLMALANDIENLYKNDGGNRDKELPLLIIDRDKFLNKSAFLDEISREIYQLLISEFKDQMETNGGILVTMVDLYALYNKTMRIGTGFISPQEMREACERFPKLGLTEMKLTKVNNRVLCISSGNSFEFIKKKIINIAEVTPGSDLLQIAQSLNQNNSNTWAIGIVMEVLQNCITEGDLLIDEQISGIHYYVNSKWTNGKKPTTTE</sequence>
<dbReference type="SUPFAM" id="SSF46785">
    <property type="entry name" value="Winged helix' DNA-binding domain"/>
    <property type="match status" value="1"/>
</dbReference>
<comment type="similarity">
    <text evidence="1 7">Belongs to the VPS36 family.</text>
</comment>
<dbReference type="InterPro" id="IPR040608">
    <property type="entry name" value="Snf8/Vps36"/>
</dbReference>
<keyword evidence="4" id="KW-0863">Zinc-finger</keyword>
<dbReference type="InterPro" id="IPR021648">
    <property type="entry name" value="GLUE_dom"/>
</dbReference>
<evidence type="ECO:0000256" key="6">
    <source>
        <dbReference type="ARBA" id="ARBA00022927"/>
    </source>
</evidence>
<dbReference type="GO" id="GO:0032266">
    <property type="term" value="F:phosphatidylinositol-3-phosphate binding"/>
    <property type="evidence" value="ECO:0007669"/>
    <property type="project" value="UniProtKB-UniRule"/>
</dbReference>
<comment type="subunit">
    <text evidence="7">Component of the endosomal sorting complex required for transport II (ESCRT-II).</text>
</comment>
<dbReference type="Gene3D" id="1.10.10.10">
    <property type="entry name" value="Winged helix-like DNA-binding domain superfamily/Winged helix DNA-binding domain"/>
    <property type="match status" value="2"/>
</dbReference>
<feature type="domain" description="GLUE N-terminal" evidence="8">
    <location>
        <begin position="10"/>
        <end position="270"/>
    </location>
</feature>
<keyword evidence="5" id="KW-0862">Zinc</keyword>
<dbReference type="CDD" id="cd13227">
    <property type="entry name" value="PH-GRAM-like_Vps36"/>
    <property type="match status" value="1"/>
</dbReference>
<dbReference type="InterPro" id="IPR001876">
    <property type="entry name" value="Znf_RanBP2"/>
</dbReference>
<dbReference type="InterPro" id="IPR036443">
    <property type="entry name" value="Znf_RanBP2_sf"/>
</dbReference>
<dbReference type="STRING" id="45286.A0A0X8HR87"/>
<protein>
    <recommendedName>
        <fullName evidence="7">Vacuolar protein-sorting-associated protein 36</fullName>
    </recommendedName>
    <alternativeName>
        <fullName evidence="7">ESCRT-II complex subunit VPS36</fullName>
    </alternativeName>
</protein>
<dbReference type="GO" id="GO:0008270">
    <property type="term" value="F:zinc ion binding"/>
    <property type="evidence" value="ECO:0007669"/>
    <property type="project" value="UniProtKB-KW"/>
</dbReference>
<dbReference type="Proteomes" id="UP000243052">
    <property type="component" value="Chromosome iii"/>
</dbReference>
<dbReference type="InterPro" id="IPR011993">
    <property type="entry name" value="PH-like_dom_sf"/>
</dbReference>
<keyword evidence="10" id="KW-1185">Reference proteome</keyword>
<dbReference type="Pfam" id="PF04157">
    <property type="entry name" value="EAP30"/>
    <property type="match status" value="1"/>
</dbReference>
<dbReference type="RefSeq" id="XP_017986951.1">
    <property type="nucleotide sequence ID" value="XM_018131161.1"/>
</dbReference>